<dbReference type="EC" id="2.7.7.65" evidence="2"/>
<dbReference type="PANTHER" id="PTHR45138:SF9">
    <property type="entry name" value="DIGUANYLATE CYCLASE DGCM-RELATED"/>
    <property type="match status" value="1"/>
</dbReference>
<proteinExistence type="predicted"/>
<dbReference type="Gene3D" id="3.30.70.270">
    <property type="match status" value="1"/>
</dbReference>
<dbReference type="FunCoup" id="W0DP65">
    <property type="interactions" value="80"/>
</dbReference>
<keyword evidence="4" id="KW-0597">Phosphoprotein</keyword>
<dbReference type="GO" id="GO:0052621">
    <property type="term" value="F:diguanylate cyclase activity"/>
    <property type="evidence" value="ECO:0007669"/>
    <property type="project" value="UniProtKB-EC"/>
</dbReference>
<dbReference type="Pfam" id="PF00990">
    <property type="entry name" value="GGDEF"/>
    <property type="match status" value="1"/>
</dbReference>
<dbReference type="GO" id="GO:1902201">
    <property type="term" value="P:negative regulation of bacterial-type flagellum-dependent cell motility"/>
    <property type="evidence" value="ECO:0007669"/>
    <property type="project" value="TreeGrafter"/>
</dbReference>
<dbReference type="HOGENOM" id="CLU_000445_11_28_6"/>
<dbReference type="EMBL" id="CP007030">
    <property type="protein sequence ID" value="AHF00400.1"/>
    <property type="molecule type" value="Genomic_DNA"/>
</dbReference>
<dbReference type="PANTHER" id="PTHR45138">
    <property type="entry name" value="REGULATORY COMPONENTS OF SENSORY TRANSDUCTION SYSTEM"/>
    <property type="match status" value="1"/>
</dbReference>
<dbReference type="RefSeq" id="WP_006459687.1">
    <property type="nucleotide sequence ID" value="NZ_CP007030.1"/>
</dbReference>
<feature type="modified residue" description="4-aspartylphosphate" evidence="4">
    <location>
        <position position="55"/>
    </location>
</feature>
<dbReference type="CDD" id="cd01949">
    <property type="entry name" value="GGDEF"/>
    <property type="match status" value="1"/>
</dbReference>
<evidence type="ECO:0000313" key="7">
    <source>
        <dbReference type="EMBL" id="AHF00400.1"/>
    </source>
</evidence>
<dbReference type="InterPro" id="IPR050469">
    <property type="entry name" value="Diguanylate_Cyclase"/>
</dbReference>
<dbReference type="STRING" id="717772.THIAE_00365"/>
<dbReference type="eggNOG" id="COG3706">
    <property type="taxonomic scope" value="Bacteria"/>
</dbReference>
<dbReference type="InParanoid" id="W0DP65"/>
<comment type="catalytic activity">
    <reaction evidence="3">
        <text>2 GTP = 3',3'-c-di-GMP + 2 diphosphate</text>
        <dbReference type="Rhea" id="RHEA:24898"/>
        <dbReference type="ChEBI" id="CHEBI:33019"/>
        <dbReference type="ChEBI" id="CHEBI:37565"/>
        <dbReference type="ChEBI" id="CHEBI:58805"/>
        <dbReference type="EC" id="2.7.7.65"/>
    </reaction>
</comment>
<keyword evidence="8" id="KW-1185">Reference proteome</keyword>
<dbReference type="InterPro" id="IPR029787">
    <property type="entry name" value="Nucleotide_cyclase"/>
</dbReference>
<dbReference type="FunFam" id="3.30.70.270:FF:000001">
    <property type="entry name" value="Diguanylate cyclase domain protein"/>
    <property type="match status" value="1"/>
</dbReference>
<feature type="domain" description="GGDEF" evidence="6">
    <location>
        <begin position="165"/>
        <end position="299"/>
    </location>
</feature>
<evidence type="ECO:0000256" key="1">
    <source>
        <dbReference type="ARBA" id="ARBA00001946"/>
    </source>
</evidence>
<evidence type="ECO:0000259" key="6">
    <source>
        <dbReference type="PROSITE" id="PS50887"/>
    </source>
</evidence>
<dbReference type="PROSITE" id="PS50887">
    <property type="entry name" value="GGDEF"/>
    <property type="match status" value="1"/>
</dbReference>
<dbReference type="SUPFAM" id="SSF52172">
    <property type="entry name" value="CheY-like"/>
    <property type="match status" value="1"/>
</dbReference>
<feature type="domain" description="Response regulatory" evidence="5">
    <location>
        <begin position="7"/>
        <end position="122"/>
    </location>
</feature>
<evidence type="ECO:0000256" key="4">
    <source>
        <dbReference type="PROSITE-ProRule" id="PRU00169"/>
    </source>
</evidence>
<dbReference type="SMART" id="SM00267">
    <property type="entry name" value="GGDEF"/>
    <property type="match status" value="1"/>
</dbReference>
<dbReference type="Proteomes" id="UP000005380">
    <property type="component" value="Chromosome"/>
</dbReference>
<dbReference type="SUPFAM" id="SSF55073">
    <property type="entry name" value="Nucleotide cyclase"/>
    <property type="match status" value="1"/>
</dbReference>
<evidence type="ECO:0000259" key="5">
    <source>
        <dbReference type="PROSITE" id="PS50110"/>
    </source>
</evidence>
<dbReference type="KEGG" id="tao:THIAE_00365"/>
<evidence type="ECO:0000256" key="2">
    <source>
        <dbReference type="ARBA" id="ARBA00012528"/>
    </source>
</evidence>
<dbReference type="AlphaFoldDB" id="W0DP65"/>
<dbReference type="NCBIfam" id="TIGR00254">
    <property type="entry name" value="GGDEF"/>
    <property type="match status" value="1"/>
</dbReference>
<dbReference type="InterPro" id="IPR043128">
    <property type="entry name" value="Rev_trsase/Diguanyl_cyclase"/>
</dbReference>
<dbReference type="PROSITE" id="PS50110">
    <property type="entry name" value="RESPONSE_REGULATORY"/>
    <property type="match status" value="1"/>
</dbReference>
<dbReference type="OrthoDB" id="9812260at2"/>
<evidence type="ECO:0000256" key="3">
    <source>
        <dbReference type="ARBA" id="ARBA00034247"/>
    </source>
</evidence>
<organism evidence="7 8">
    <name type="scientific">Thiomicrospira aerophila AL3</name>
    <dbReference type="NCBI Taxonomy" id="717772"/>
    <lineage>
        <taxon>Bacteria</taxon>
        <taxon>Pseudomonadati</taxon>
        <taxon>Pseudomonadota</taxon>
        <taxon>Gammaproteobacteria</taxon>
        <taxon>Thiotrichales</taxon>
        <taxon>Piscirickettsiaceae</taxon>
        <taxon>Thiomicrospira</taxon>
    </lineage>
</organism>
<dbReference type="SMART" id="SM00448">
    <property type="entry name" value="REC"/>
    <property type="match status" value="1"/>
</dbReference>
<reference evidence="7 8" key="1">
    <citation type="submission" date="2013-12" db="EMBL/GenBank/DDBJ databases">
        <authorList>
            <consortium name="DOE Joint Genome Institute"/>
            <person name="Kappler U."/>
            <person name="Huntemann M."/>
            <person name="Han J."/>
            <person name="Chen A."/>
            <person name="Kyrpides N."/>
            <person name="Mavromatis K."/>
            <person name="Markowitz V."/>
            <person name="Palaniappan K."/>
            <person name="Ivanova N."/>
            <person name="Schaumberg A."/>
            <person name="Pati A."/>
            <person name="Liolios K."/>
            <person name="Nordberg H.P."/>
            <person name="Cantor M.N."/>
            <person name="Hua S.X."/>
            <person name="Woyke T."/>
        </authorList>
    </citation>
    <scope>NUCLEOTIDE SEQUENCE [LARGE SCALE GENOMIC DNA]</scope>
    <source>
        <strain evidence="8">AL2</strain>
    </source>
</reference>
<evidence type="ECO:0000313" key="8">
    <source>
        <dbReference type="Proteomes" id="UP000005380"/>
    </source>
</evidence>
<comment type="cofactor">
    <cofactor evidence="1">
        <name>Mg(2+)</name>
        <dbReference type="ChEBI" id="CHEBI:18420"/>
    </cofactor>
</comment>
<dbReference type="InterPro" id="IPR001789">
    <property type="entry name" value="Sig_transdc_resp-reg_receiver"/>
</dbReference>
<dbReference type="GO" id="GO:0000160">
    <property type="term" value="P:phosphorelay signal transduction system"/>
    <property type="evidence" value="ECO:0007669"/>
    <property type="project" value="InterPro"/>
</dbReference>
<dbReference type="Gene3D" id="3.40.50.2300">
    <property type="match status" value="1"/>
</dbReference>
<dbReference type="InterPro" id="IPR000160">
    <property type="entry name" value="GGDEF_dom"/>
</dbReference>
<dbReference type="GO" id="GO:0005886">
    <property type="term" value="C:plasma membrane"/>
    <property type="evidence" value="ECO:0007669"/>
    <property type="project" value="TreeGrafter"/>
</dbReference>
<name>W0DP65_9GAMM</name>
<dbReference type="GO" id="GO:0043709">
    <property type="term" value="P:cell adhesion involved in single-species biofilm formation"/>
    <property type="evidence" value="ECO:0007669"/>
    <property type="project" value="TreeGrafter"/>
</dbReference>
<accession>W0DP65</accession>
<dbReference type="Pfam" id="PF00072">
    <property type="entry name" value="Response_reg"/>
    <property type="match status" value="1"/>
</dbReference>
<dbReference type="InterPro" id="IPR011006">
    <property type="entry name" value="CheY-like_superfamily"/>
</dbReference>
<gene>
    <name evidence="7" type="ORF">THIAE_00365</name>
</gene>
<sequence length="299" mass="33156">MSLSLPLVLIVDDMKSNRQILASALDEDYEVVTAESGAECVEYCQKTLPDLVLLDIVMKDMDGYEVCKELKSNSKTQAIPIIFVTALTEPDQEEKGLNLGAVDYITKPFHLPIIKARVRNHMMLKKKTDMLEALSNIDGLTHVANRRKMTEVFNAEKNRCKRSNLPLSVIMLDIDYFKMFNDHYGHGLGDQCLEKVAAAISDTIKRPADLVARYGGEEFAVILPETALDGAKKVAEKIQRAILDLKISHAPSPVGPHVTASLGVASSELGEGEYEFILKRADFALYEAKKSGRNRVCVT</sequence>
<protein>
    <recommendedName>
        <fullName evidence="2">diguanylate cyclase</fullName>
        <ecNumber evidence="2">2.7.7.65</ecNumber>
    </recommendedName>
</protein>